<evidence type="ECO:0000256" key="1">
    <source>
        <dbReference type="ARBA" id="ARBA00006739"/>
    </source>
</evidence>
<dbReference type="RefSeq" id="WP_003463550.1">
    <property type="nucleotide sequence ID" value="NZ_APML01000006.1"/>
</dbReference>
<evidence type="ECO:0000256" key="2">
    <source>
        <dbReference type="SAM" id="Coils"/>
    </source>
</evidence>
<dbReference type="PANTHER" id="PTHR43685:SF11">
    <property type="entry name" value="GLYCOSYLTRANSFERASE TAGX-RELATED"/>
    <property type="match status" value="1"/>
</dbReference>
<keyword evidence="4" id="KW-0808">Transferase</keyword>
<dbReference type="Gene3D" id="3.90.550.10">
    <property type="entry name" value="Spore Coat Polysaccharide Biosynthesis Protein SpsA, Chain A"/>
    <property type="match status" value="1"/>
</dbReference>
<dbReference type="eggNOG" id="COG1215">
    <property type="taxonomic scope" value="Bacteria"/>
</dbReference>
<feature type="coiled-coil region" evidence="2">
    <location>
        <begin position="16"/>
        <end position="78"/>
    </location>
</feature>
<organism evidence="4 5">
    <name type="scientific">Gracilibacillus halophilus YIM-C55.5</name>
    <dbReference type="NCBI Taxonomy" id="1308866"/>
    <lineage>
        <taxon>Bacteria</taxon>
        <taxon>Bacillati</taxon>
        <taxon>Bacillota</taxon>
        <taxon>Bacilli</taxon>
        <taxon>Bacillales</taxon>
        <taxon>Bacillaceae</taxon>
        <taxon>Gracilibacillus</taxon>
    </lineage>
</organism>
<dbReference type="EMBL" id="APML01000006">
    <property type="protein sequence ID" value="ENH98080.1"/>
    <property type="molecule type" value="Genomic_DNA"/>
</dbReference>
<evidence type="ECO:0000313" key="5">
    <source>
        <dbReference type="Proteomes" id="UP000012283"/>
    </source>
</evidence>
<gene>
    <name evidence="4" type="ORF">J416_01909</name>
</gene>
<dbReference type="PANTHER" id="PTHR43685">
    <property type="entry name" value="GLYCOSYLTRANSFERASE"/>
    <property type="match status" value="1"/>
</dbReference>
<keyword evidence="5" id="KW-1185">Reference proteome</keyword>
<dbReference type="InterPro" id="IPR029044">
    <property type="entry name" value="Nucleotide-diphossugar_trans"/>
</dbReference>
<dbReference type="STRING" id="1308866.J416_01909"/>
<sequence>MKNHDTNKLDHKKDTITNLIDLINDLETDLEQEQRLEKELEEKIDNLQIDHDVTKAQYKKELIKKKKAEKKLSKVENSRSWKLTFPVRQFLATIGNNSKRRKISTENSSSDNTLAVKDDSLKLLNRKLWGGFAEYALEELEKVKQSPTQPKGERIKAARFVARWYYDKQEYKKALEGLYFITEISTERITLNRIIPEVKVLLKLNEVEVARHKLLKLLDHIGVDSEVLLGFSHVESHPEERMKWLNLIYEKNGFEQIQKITDASPISLQNIESRKIDKNENLEQYKVTILIPAYNAGDSIHIALNSLLNQTITNVEIIVVDDFSTDNTADVVQSYVDNDTRIKLIKKEINEGAYAARNTGLQYATGDYITVHDSDDWSHPQKLETQLREIVRHPNAIGSISYLIRVYDDLFPLNAGTVLNERFNIMNYSSLLFDRKILSVVGGWDSVRVAGDSEFVWRIEKIFGNESILRVEPKIPLSLALSAPQSLTGQKTTNIKSIHFGLRKIYRNCFQWWHDSVNDMDELYLDPKKINRKFPCPSPNLIHKPEHNVYDVVFIADFTFDRDEQPLKELMDDAIAYGKSIGIYHWPYYQEDDINQPMADYVYALALKHNIRLLVPNEEIEASKLYVGTSHILDYKLESGPKINTTDAEILNDQKENKAVIEQRIENLAEVCSIQTKAISYKK</sequence>
<reference evidence="4 5" key="1">
    <citation type="submission" date="2013-03" db="EMBL/GenBank/DDBJ databases">
        <title>Draft genome sequence of Gracibacillus halophilus YIM-C55.5, a moderately halophilic and thermophilic organism from the Xiaochaidamu salt lake.</title>
        <authorList>
            <person name="Sugumar T."/>
            <person name="Polireddy D.R."/>
            <person name="Antony A."/>
            <person name="Madhava Y.R."/>
            <person name="Sivakumar N."/>
        </authorList>
    </citation>
    <scope>NUCLEOTIDE SEQUENCE [LARGE SCALE GENOMIC DNA]</scope>
    <source>
        <strain evidence="4 5">YIM-C55.5</strain>
    </source>
</reference>
<dbReference type="AlphaFoldDB" id="N4WUT4"/>
<dbReference type="InterPro" id="IPR050834">
    <property type="entry name" value="Glycosyltransf_2"/>
</dbReference>
<dbReference type="SUPFAM" id="SSF53448">
    <property type="entry name" value="Nucleotide-diphospho-sugar transferases"/>
    <property type="match status" value="1"/>
</dbReference>
<dbReference type="Pfam" id="PF00535">
    <property type="entry name" value="Glycos_transf_2"/>
    <property type="match status" value="1"/>
</dbReference>
<accession>N4WUT4</accession>
<dbReference type="PATRIC" id="fig|1308866.3.peg.387"/>
<feature type="domain" description="Glycosyltransferase 2-like" evidence="3">
    <location>
        <begin position="288"/>
        <end position="400"/>
    </location>
</feature>
<dbReference type="GO" id="GO:0016740">
    <property type="term" value="F:transferase activity"/>
    <property type="evidence" value="ECO:0007669"/>
    <property type="project" value="UniProtKB-KW"/>
</dbReference>
<evidence type="ECO:0000259" key="3">
    <source>
        <dbReference type="Pfam" id="PF00535"/>
    </source>
</evidence>
<keyword evidence="2" id="KW-0175">Coiled coil</keyword>
<dbReference type="CDD" id="cd00761">
    <property type="entry name" value="Glyco_tranf_GTA_type"/>
    <property type="match status" value="1"/>
</dbReference>
<proteinExistence type="inferred from homology"/>
<comment type="caution">
    <text evidence="4">The sequence shown here is derived from an EMBL/GenBank/DDBJ whole genome shotgun (WGS) entry which is preliminary data.</text>
</comment>
<dbReference type="OrthoDB" id="9815829at2"/>
<protein>
    <submittedName>
        <fullName evidence="4">Glycosyltransferase</fullName>
    </submittedName>
</protein>
<name>N4WUT4_9BACI</name>
<dbReference type="InterPro" id="IPR001173">
    <property type="entry name" value="Glyco_trans_2-like"/>
</dbReference>
<comment type="similarity">
    <text evidence="1">Belongs to the glycosyltransferase 2 family.</text>
</comment>
<dbReference type="Proteomes" id="UP000012283">
    <property type="component" value="Unassembled WGS sequence"/>
</dbReference>
<evidence type="ECO:0000313" key="4">
    <source>
        <dbReference type="EMBL" id="ENH98080.1"/>
    </source>
</evidence>